<dbReference type="Proteomes" id="UP000593932">
    <property type="component" value="Chromosome"/>
</dbReference>
<keyword evidence="4" id="KW-1185">Reference proteome</keyword>
<dbReference type="Pfam" id="PF04264">
    <property type="entry name" value="YceI"/>
    <property type="match status" value="1"/>
</dbReference>
<proteinExistence type="predicted"/>
<dbReference type="Gene3D" id="2.40.128.110">
    <property type="entry name" value="Lipid/polyisoprenoid-binding, YceI-like"/>
    <property type="match status" value="1"/>
</dbReference>
<evidence type="ECO:0000256" key="1">
    <source>
        <dbReference type="SAM" id="MobiDB-lite"/>
    </source>
</evidence>
<evidence type="ECO:0000313" key="3">
    <source>
        <dbReference type="EMBL" id="QOW23379.1"/>
    </source>
</evidence>
<dbReference type="RefSeq" id="WP_194035846.1">
    <property type="nucleotide sequence ID" value="NZ_CP063657.1"/>
</dbReference>
<protein>
    <submittedName>
        <fullName evidence="3">Polyisoprenoid-binding protein</fullName>
    </submittedName>
</protein>
<evidence type="ECO:0000313" key="4">
    <source>
        <dbReference type="Proteomes" id="UP000593932"/>
    </source>
</evidence>
<feature type="compositionally biased region" description="Acidic residues" evidence="1">
    <location>
        <begin position="179"/>
        <end position="188"/>
    </location>
</feature>
<gene>
    <name evidence="3" type="ORF">INQ42_09755</name>
</gene>
<name>A0A7S6UNC2_9GAMM</name>
<dbReference type="SMART" id="SM00867">
    <property type="entry name" value="YceI"/>
    <property type="match status" value="1"/>
</dbReference>
<dbReference type="InterPro" id="IPR007372">
    <property type="entry name" value="Lipid/polyisoprenoid-bd_YceI"/>
</dbReference>
<feature type="region of interest" description="Disordered" evidence="1">
    <location>
        <begin position="170"/>
        <end position="203"/>
    </location>
</feature>
<sequence length="203" mass="21964">MDAPTWELDPVHTRVMFAVSHAGFSQALGTVSGSTGTLTFDPDDWQQTRLDATVPLERVDLGDPSWNRATLAQRLLDAQAHPLARFTSQSAIPTGDGKARVCGELTLHGVTRPLCMDVTVNAIKRHPMPPFRRTAGFSATAMLSRSDFGITAWPSVIGDEVTIRIEAEAVRSRSAPAEPEFEAEAEAEAETKSKPELEPGALQ</sequence>
<organism evidence="3 4">
    <name type="scientific">Novilysobacter avium</name>
    <dbReference type="NCBI Taxonomy" id="2781023"/>
    <lineage>
        <taxon>Bacteria</taxon>
        <taxon>Pseudomonadati</taxon>
        <taxon>Pseudomonadota</taxon>
        <taxon>Gammaproteobacteria</taxon>
        <taxon>Lysobacterales</taxon>
        <taxon>Lysobacteraceae</taxon>
        <taxon>Novilysobacter</taxon>
    </lineage>
</organism>
<dbReference type="PANTHER" id="PTHR34406">
    <property type="entry name" value="PROTEIN YCEI"/>
    <property type="match status" value="1"/>
</dbReference>
<dbReference type="EMBL" id="CP063657">
    <property type="protein sequence ID" value="QOW23379.1"/>
    <property type="molecule type" value="Genomic_DNA"/>
</dbReference>
<dbReference type="PANTHER" id="PTHR34406:SF1">
    <property type="entry name" value="PROTEIN YCEI"/>
    <property type="match status" value="1"/>
</dbReference>
<feature type="domain" description="Lipid/polyisoprenoid-binding YceI-like" evidence="2">
    <location>
        <begin position="5"/>
        <end position="170"/>
    </location>
</feature>
<dbReference type="InterPro" id="IPR036761">
    <property type="entry name" value="TTHA0802/YceI-like_sf"/>
</dbReference>
<accession>A0A7S6UNC2</accession>
<evidence type="ECO:0000259" key="2">
    <source>
        <dbReference type="SMART" id="SM00867"/>
    </source>
</evidence>
<reference evidence="3 4" key="1">
    <citation type="submission" date="2020-10" db="EMBL/GenBank/DDBJ databases">
        <title>complete genome sequencing of Lysobacter sp. H23M41.</title>
        <authorList>
            <person name="Bae J.-W."/>
            <person name="Lee S.-Y."/>
        </authorList>
    </citation>
    <scope>NUCLEOTIDE SEQUENCE [LARGE SCALE GENOMIC DNA]</scope>
    <source>
        <strain evidence="3 4">H23M41</strain>
    </source>
</reference>
<dbReference type="SUPFAM" id="SSF101874">
    <property type="entry name" value="YceI-like"/>
    <property type="match status" value="1"/>
</dbReference>